<protein>
    <submittedName>
        <fullName evidence="1">Uncharacterized protein</fullName>
    </submittedName>
</protein>
<dbReference type="AlphaFoldDB" id="A0A0A9HLQ3"/>
<sequence>MHKEQQVSCLGEACFMAVES</sequence>
<evidence type="ECO:0000313" key="1">
    <source>
        <dbReference type="EMBL" id="JAE33838.1"/>
    </source>
</evidence>
<dbReference type="EMBL" id="GBRH01164058">
    <property type="protein sequence ID" value="JAE33838.1"/>
    <property type="molecule type" value="Transcribed_RNA"/>
</dbReference>
<proteinExistence type="predicted"/>
<accession>A0A0A9HLQ3</accession>
<name>A0A0A9HLQ3_ARUDO</name>
<reference evidence="1" key="1">
    <citation type="submission" date="2014-09" db="EMBL/GenBank/DDBJ databases">
        <authorList>
            <person name="Magalhaes I.L.F."/>
            <person name="Oliveira U."/>
            <person name="Santos F.R."/>
            <person name="Vidigal T.H.D.A."/>
            <person name="Brescovit A.D."/>
            <person name="Santos A.J."/>
        </authorList>
    </citation>
    <scope>NUCLEOTIDE SEQUENCE</scope>
    <source>
        <tissue evidence="1">Shoot tissue taken approximately 20 cm above the soil surface</tissue>
    </source>
</reference>
<organism evidence="1">
    <name type="scientific">Arundo donax</name>
    <name type="common">Giant reed</name>
    <name type="synonym">Donax arundinaceus</name>
    <dbReference type="NCBI Taxonomy" id="35708"/>
    <lineage>
        <taxon>Eukaryota</taxon>
        <taxon>Viridiplantae</taxon>
        <taxon>Streptophyta</taxon>
        <taxon>Embryophyta</taxon>
        <taxon>Tracheophyta</taxon>
        <taxon>Spermatophyta</taxon>
        <taxon>Magnoliopsida</taxon>
        <taxon>Liliopsida</taxon>
        <taxon>Poales</taxon>
        <taxon>Poaceae</taxon>
        <taxon>PACMAD clade</taxon>
        <taxon>Arundinoideae</taxon>
        <taxon>Arundineae</taxon>
        <taxon>Arundo</taxon>
    </lineage>
</organism>
<reference evidence="1" key="2">
    <citation type="journal article" date="2015" name="Data Brief">
        <title>Shoot transcriptome of the giant reed, Arundo donax.</title>
        <authorList>
            <person name="Barrero R.A."/>
            <person name="Guerrero F.D."/>
            <person name="Moolhuijzen P."/>
            <person name="Goolsby J.A."/>
            <person name="Tidwell J."/>
            <person name="Bellgard S.E."/>
            <person name="Bellgard M.I."/>
        </authorList>
    </citation>
    <scope>NUCLEOTIDE SEQUENCE</scope>
    <source>
        <tissue evidence="1">Shoot tissue taken approximately 20 cm above the soil surface</tissue>
    </source>
</reference>